<dbReference type="GO" id="GO:0008270">
    <property type="term" value="F:zinc ion binding"/>
    <property type="evidence" value="ECO:0007669"/>
    <property type="project" value="UniProtKB-KW"/>
</dbReference>
<keyword evidence="5" id="KW-1185">Reference proteome</keyword>
<evidence type="ECO:0000259" key="3">
    <source>
        <dbReference type="PROSITE" id="PS50089"/>
    </source>
</evidence>
<dbReference type="Proteomes" id="UP001229421">
    <property type="component" value="Unassembled WGS sequence"/>
</dbReference>
<keyword evidence="2" id="KW-0472">Membrane</keyword>
<keyword evidence="2" id="KW-0812">Transmembrane</keyword>
<evidence type="ECO:0000256" key="1">
    <source>
        <dbReference type="PROSITE-ProRule" id="PRU00175"/>
    </source>
</evidence>
<dbReference type="Pfam" id="PF13639">
    <property type="entry name" value="zf-RING_2"/>
    <property type="match status" value="1"/>
</dbReference>
<accession>A0AAD8L6W1</accession>
<name>A0AAD8L6W1_TARER</name>
<dbReference type="SUPFAM" id="SSF57850">
    <property type="entry name" value="RING/U-box"/>
    <property type="match status" value="1"/>
</dbReference>
<keyword evidence="2" id="KW-1133">Transmembrane helix</keyword>
<gene>
    <name evidence="4" type="ORF">QVD17_10713</name>
</gene>
<dbReference type="Gene3D" id="3.30.40.10">
    <property type="entry name" value="Zinc/RING finger domain, C3HC4 (zinc finger)"/>
    <property type="match status" value="1"/>
</dbReference>
<evidence type="ECO:0000313" key="5">
    <source>
        <dbReference type="Proteomes" id="UP001229421"/>
    </source>
</evidence>
<organism evidence="4 5">
    <name type="scientific">Tagetes erecta</name>
    <name type="common">African marigold</name>
    <dbReference type="NCBI Taxonomy" id="13708"/>
    <lineage>
        <taxon>Eukaryota</taxon>
        <taxon>Viridiplantae</taxon>
        <taxon>Streptophyta</taxon>
        <taxon>Embryophyta</taxon>
        <taxon>Tracheophyta</taxon>
        <taxon>Spermatophyta</taxon>
        <taxon>Magnoliopsida</taxon>
        <taxon>eudicotyledons</taxon>
        <taxon>Gunneridae</taxon>
        <taxon>Pentapetalae</taxon>
        <taxon>asterids</taxon>
        <taxon>campanulids</taxon>
        <taxon>Asterales</taxon>
        <taxon>Asteraceae</taxon>
        <taxon>Asteroideae</taxon>
        <taxon>Heliantheae alliance</taxon>
        <taxon>Tageteae</taxon>
        <taxon>Tagetes</taxon>
    </lineage>
</organism>
<dbReference type="PROSITE" id="PS50089">
    <property type="entry name" value="ZF_RING_2"/>
    <property type="match status" value="1"/>
</dbReference>
<keyword evidence="1" id="KW-0862">Zinc</keyword>
<keyword evidence="1" id="KW-0863">Zinc-finger</keyword>
<feature type="transmembrane region" description="Helical" evidence="2">
    <location>
        <begin position="12"/>
        <end position="29"/>
    </location>
</feature>
<dbReference type="CDD" id="cd23123">
    <property type="entry name" value="RING-H2_RHA2B"/>
    <property type="match status" value="1"/>
</dbReference>
<reference evidence="4" key="1">
    <citation type="journal article" date="2023" name="bioRxiv">
        <title>Improved chromosome-level genome assembly for marigold (Tagetes erecta).</title>
        <authorList>
            <person name="Jiang F."/>
            <person name="Yuan L."/>
            <person name="Wang S."/>
            <person name="Wang H."/>
            <person name="Xu D."/>
            <person name="Wang A."/>
            <person name="Fan W."/>
        </authorList>
    </citation>
    <scope>NUCLEOTIDE SEQUENCE</scope>
    <source>
        <strain evidence="4">WSJ</strain>
        <tissue evidence="4">Leaf</tissue>
    </source>
</reference>
<evidence type="ECO:0000313" key="4">
    <source>
        <dbReference type="EMBL" id="KAK1433796.1"/>
    </source>
</evidence>
<protein>
    <recommendedName>
        <fullName evidence="3">RING-type domain-containing protein</fullName>
    </recommendedName>
</protein>
<keyword evidence="1" id="KW-0479">Metal-binding</keyword>
<feature type="transmembrane region" description="Helical" evidence="2">
    <location>
        <begin position="49"/>
        <end position="72"/>
    </location>
</feature>
<dbReference type="InterPro" id="IPR013083">
    <property type="entry name" value="Znf_RING/FYVE/PHD"/>
</dbReference>
<proteinExistence type="predicted"/>
<dbReference type="AlphaFoldDB" id="A0AAD8L6W1"/>
<dbReference type="PANTHER" id="PTHR47662:SF1">
    <property type="entry name" value="RING-TYPE DOMAIN-CONTAINING PROTEIN"/>
    <property type="match status" value="1"/>
</dbReference>
<feature type="domain" description="RING-type" evidence="3">
    <location>
        <begin position="129"/>
        <end position="171"/>
    </location>
</feature>
<comment type="caution">
    <text evidence="4">The sequence shown here is derived from an EMBL/GenBank/DDBJ whole genome shotgun (WGS) entry which is preliminary data.</text>
</comment>
<dbReference type="PANTHER" id="PTHR47662">
    <property type="entry name" value="RING-TYPE DOMAIN-CONTAINING PROTEIN"/>
    <property type="match status" value="1"/>
</dbReference>
<evidence type="ECO:0000256" key="2">
    <source>
        <dbReference type="SAM" id="Phobius"/>
    </source>
</evidence>
<sequence length="199" mass="22867">MCKNTETTTRRIYILYINNTRFIISYHIISTQNQMGLHSQLTDVSSDSFPIFLIATIANTVCYLRSLVFTIVHSLGFSRYRSDDVNDAVLFDVVGSGLAGIILLADQLNLNRVFSYKYSSCDEAVSSNCVVCLNSLNDGEHVRKLECKHVFHKECFDGWLDHMNFNCPLCRLPLVSDDRVVVTRRRMTDDVMNWFSCRR</sequence>
<dbReference type="InterPro" id="IPR001841">
    <property type="entry name" value="Znf_RING"/>
</dbReference>
<dbReference type="SMART" id="SM00184">
    <property type="entry name" value="RING"/>
    <property type="match status" value="1"/>
</dbReference>
<dbReference type="EMBL" id="JAUHHV010000002">
    <property type="protein sequence ID" value="KAK1433796.1"/>
    <property type="molecule type" value="Genomic_DNA"/>
</dbReference>